<evidence type="ECO:0000313" key="1">
    <source>
        <dbReference type="EMBL" id="EMA38722.1"/>
    </source>
</evidence>
<reference evidence="1 2" key="1">
    <citation type="journal article" date="2014" name="PLoS Genet.">
        <title>Phylogenetically driven sequencing of extremely halophilic archaea reveals strategies for static and dynamic osmo-response.</title>
        <authorList>
            <person name="Becker E.A."/>
            <person name="Seitzer P.M."/>
            <person name="Tritt A."/>
            <person name="Larsen D."/>
            <person name="Krusor M."/>
            <person name="Yao A.I."/>
            <person name="Wu D."/>
            <person name="Madern D."/>
            <person name="Eisen J.A."/>
            <person name="Darling A.E."/>
            <person name="Facciotti M.T."/>
        </authorList>
    </citation>
    <scope>NUCLEOTIDE SEQUENCE [LARGE SCALE GENOMIC DNA]</scope>
    <source>
        <strain evidence="1 2">JCM 10879</strain>
    </source>
</reference>
<comment type="caution">
    <text evidence="1">The sequence shown here is derived from an EMBL/GenBank/DDBJ whole genome shotgun (WGS) entry which is preliminary data.</text>
</comment>
<proteinExistence type="predicted"/>
<protein>
    <submittedName>
        <fullName evidence="1">Uncharacterized protein</fullName>
    </submittedName>
</protein>
<accession>M0LYQ7</accession>
<organism evidence="1 2">
    <name type="scientific">Halobiforma nitratireducens JCM 10879</name>
    <dbReference type="NCBI Taxonomy" id="1227454"/>
    <lineage>
        <taxon>Archaea</taxon>
        <taxon>Methanobacteriati</taxon>
        <taxon>Methanobacteriota</taxon>
        <taxon>Stenosarchaea group</taxon>
        <taxon>Halobacteria</taxon>
        <taxon>Halobacteriales</taxon>
        <taxon>Natrialbaceae</taxon>
        <taxon>Halobiforma</taxon>
    </lineage>
</organism>
<dbReference type="EMBL" id="AOMA01000091">
    <property type="protein sequence ID" value="EMA38722.1"/>
    <property type="molecule type" value="Genomic_DNA"/>
</dbReference>
<gene>
    <name evidence="1" type="ORF">C446_09378</name>
</gene>
<sequence length="41" mass="4722">MECANCHSETVAYTLTTYPEDERRDPIDLHFCSADCLDVWA</sequence>
<dbReference type="RefSeq" id="WP_006672795.1">
    <property type="nucleotide sequence ID" value="NZ_AOMA01000091.1"/>
</dbReference>
<keyword evidence="2" id="KW-1185">Reference proteome</keyword>
<dbReference type="AlphaFoldDB" id="M0LYQ7"/>
<evidence type="ECO:0000313" key="2">
    <source>
        <dbReference type="Proteomes" id="UP000011607"/>
    </source>
</evidence>
<dbReference type="Proteomes" id="UP000011607">
    <property type="component" value="Unassembled WGS sequence"/>
</dbReference>
<name>M0LYQ7_9EURY</name>
<dbReference type="eggNOG" id="arCOG10303">
    <property type="taxonomic scope" value="Archaea"/>
</dbReference>